<keyword evidence="6" id="KW-1185">Reference proteome</keyword>
<accession>A0AAW9PXT7</accession>
<keyword evidence="2 3" id="KW-0732">Signal</keyword>
<dbReference type="Pfam" id="PF09375">
    <property type="entry name" value="Peptidase_M75"/>
    <property type="match status" value="1"/>
</dbReference>
<dbReference type="GO" id="GO:0030313">
    <property type="term" value="C:cell envelope"/>
    <property type="evidence" value="ECO:0007669"/>
    <property type="project" value="UniProtKB-SubCell"/>
</dbReference>
<gene>
    <name evidence="5" type="ORF">V2H45_04800</name>
</gene>
<evidence type="ECO:0000256" key="3">
    <source>
        <dbReference type="SAM" id="SignalP"/>
    </source>
</evidence>
<comment type="subcellular location">
    <subcellularLocation>
        <location evidence="1">Cell envelope</location>
    </subcellularLocation>
</comment>
<feature type="chain" id="PRO_5043846981" evidence="3">
    <location>
        <begin position="35"/>
        <end position="384"/>
    </location>
</feature>
<proteinExistence type="predicted"/>
<evidence type="ECO:0000256" key="2">
    <source>
        <dbReference type="ARBA" id="ARBA00022729"/>
    </source>
</evidence>
<feature type="domain" description="Imelysin-like" evidence="4">
    <location>
        <begin position="72"/>
        <end position="371"/>
    </location>
</feature>
<dbReference type="PROSITE" id="PS51257">
    <property type="entry name" value="PROKAR_LIPOPROTEIN"/>
    <property type="match status" value="1"/>
</dbReference>
<protein>
    <submittedName>
        <fullName evidence="5">Imelysin family protein</fullName>
    </submittedName>
</protein>
<reference evidence="5" key="1">
    <citation type="submission" date="2024-01" db="EMBL/GenBank/DDBJ databases">
        <title>Bank of Algae and Cyanobacteria of the Azores (BACA) strain genomes.</title>
        <authorList>
            <person name="Luz R."/>
            <person name="Cordeiro R."/>
            <person name="Fonseca A."/>
            <person name="Goncalves V."/>
        </authorList>
    </citation>
    <scope>NUCLEOTIDE SEQUENCE</scope>
    <source>
        <strain evidence="5">BACA0141</strain>
    </source>
</reference>
<dbReference type="Proteomes" id="UP001333818">
    <property type="component" value="Unassembled WGS sequence"/>
</dbReference>
<dbReference type="EMBL" id="JAZBJZ010000012">
    <property type="protein sequence ID" value="MEE3716065.1"/>
    <property type="molecule type" value="Genomic_DNA"/>
</dbReference>
<dbReference type="InterPro" id="IPR038352">
    <property type="entry name" value="Imelysin_sf"/>
</dbReference>
<evidence type="ECO:0000313" key="5">
    <source>
        <dbReference type="EMBL" id="MEE3716065.1"/>
    </source>
</evidence>
<dbReference type="CDD" id="cd14658">
    <property type="entry name" value="Imelysin-like_IrpA"/>
    <property type="match status" value="1"/>
</dbReference>
<name>A0AAW9PXT7_9CYAN</name>
<feature type="signal peptide" evidence="3">
    <location>
        <begin position="1"/>
        <end position="34"/>
    </location>
</feature>
<dbReference type="Gene3D" id="1.20.1420.20">
    <property type="entry name" value="M75 peptidase, HXXE motif"/>
    <property type="match status" value="1"/>
</dbReference>
<evidence type="ECO:0000256" key="1">
    <source>
        <dbReference type="ARBA" id="ARBA00004196"/>
    </source>
</evidence>
<organism evidence="5 6">
    <name type="scientific">Tumidithrix elongata BACA0141</name>
    <dbReference type="NCBI Taxonomy" id="2716417"/>
    <lineage>
        <taxon>Bacteria</taxon>
        <taxon>Bacillati</taxon>
        <taxon>Cyanobacteriota</taxon>
        <taxon>Cyanophyceae</taxon>
        <taxon>Pseudanabaenales</taxon>
        <taxon>Pseudanabaenaceae</taxon>
        <taxon>Tumidithrix</taxon>
        <taxon>Tumidithrix elongata</taxon>
    </lineage>
</organism>
<comment type="caution">
    <text evidence="5">The sequence shown here is derived from an EMBL/GenBank/DDBJ whole genome shotgun (WGS) entry which is preliminary data.</text>
</comment>
<evidence type="ECO:0000259" key="4">
    <source>
        <dbReference type="Pfam" id="PF09375"/>
    </source>
</evidence>
<sequence>MKRFRFNLKKIAKKIASIALVTSFLTIACSQPNATTSIAPTVPKIANASAVIAPAKFSDRQVVVDFADRVVIPTYQTFASKTKDLRTAIEAFATNPNEQTLKAAQDAWMAARVPWEQGESFTIGPAKSYGLDAAIDTWPLDKSDVERILKSGDRITPEVVQNLQESQKGFHTIEFLLFGSEGKKAIADFTPREFDYLKAATVVLDADANKLLTAWTQGIDGRAAYRDSFATAGNNPVYPSLPDAAQEMVEGIIDSTTEVAEKKIGEPFTKKDAKAIESQYAIANPLNDFRSNLNCVKNVYFGATENHTLGKSGISAFVAKVKPDLDARVEREIKLAIAAIDEIPTPFQTAIADASAADKIKQAIAAVTTVKETFEKEVKPLIVQ</sequence>
<dbReference type="InterPro" id="IPR018976">
    <property type="entry name" value="Imelysin-like"/>
</dbReference>
<dbReference type="AlphaFoldDB" id="A0AAW9PXT7"/>
<evidence type="ECO:0000313" key="6">
    <source>
        <dbReference type="Proteomes" id="UP001333818"/>
    </source>
</evidence>
<dbReference type="InterPro" id="IPR034982">
    <property type="entry name" value="Imelysin-like_IrpA"/>
</dbReference>
<dbReference type="RefSeq" id="WP_330482490.1">
    <property type="nucleotide sequence ID" value="NZ_JAZBJZ010000012.1"/>
</dbReference>